<keyword evidence="5" id="KW-0456">Lyase</keyword>
<evidence type="ECO:0000256" key="3">
    <source>
        <dbReference type="ARBA" id="ARBA00022793"/>
    </source>
</evidence>
<name>A0ABS2E9Y9_9FIRM</name>
<comment type="cofactor">
    <cofactor evidence="1">
        <name>pyridoxal 5'-phosphate</name>
        <dbReference type="ChEBI" id="CHEBI:597326"/>
    </cofactor>
</comment>
<dbReference type="GO" id="GO:0008483">
    <property type="term" value="F:transaminase activity"/>
    <property type="evidence" value="ECO:0007669"/>
    <property type="project" value="UniProtKB-KW"/>
</dbReference>
<dbReference type="InterPro" id="IPR036633">
    <property type="entry name" value="Prn/Lys/Arg_de-COase_C_sf"/>
</dbReference>
<evidence type="ECO:0000259" key="6">
    <source>
        <dbReference type="Pfam" id="PF01276"/>
    </source>
</evidence>
<evidence type="ECO:0000259" key="7">
    <source>
        <dbReference type="Pfam" id="PF03711"/>
    </source>
</evidence>
<sequence>MTELYARLQRYSVSDYYGFHMPGHKRNTARFGSDLPYGIDITEIEGFDDLHHPDGILKEAQEKASRIYGTGETRFLVNGSTAGILSAILGCTRKGDQVLVGRNCHKSVYHAIYMNELEPVYLYPGFRPDIQLNTEISVSAVKAALNEHSRVKAVILVSPTYDGVVSDIRGIVGEVHKRGIPLIVDEAHGAHFGFHPYFPESALGQGADVVIHSLHKTLPALTQTALLHVDGPFADRERIFRYLDMLQSSSPSYVLMAGIDRCIHLLGEKREELFGPYVEQLKRLRERLRHLEKLSLVQTERYDRSKLVLSVGRADMTGRELYLWLLRDYHLQLEMAAGSYALAMTSVGDTQEGFRRLGDALEEIDRSARERAAAVPCQAGGLPRNEIVCTSARMEELARETSPVKGQVKKVLLEESEGLVSTEYAYLYPPGIPLIVPGERISRESVELLLTSRSQGFSLEGMEEEGSIRVWING</sequence>
<evidence type="ECO:0000256" key="2">
    <source>
        <dbReference type="ARBA" id="ARBA00010671"/>
    </source>
</evidence>
<dbReference type="InterPro" id="IPR000310">
    <property type="entry name" value="Orn/Lys/Arg_deCO2ase_major_dom"/>
</dbReference>
<dbReference type="InterPro" id="IPR015421">
    <property type="entry name" value="PyrdxlP-dep_Trfase_major"/>
</dbReference>
<dbReference type="InterPro" id="IPR052357">
    <property type="entry name" value="Orn_Lys_Arg_decarboxylase-I"/>
</dbReference>
<feature type="domain" description="Orn/Lys/Arg decarboxylases family 1 pyridoxal-P attachment site" evidence="6">
    <location>
        <begin position="4"/>
        <end position="298"/>
    </location>
</feature>
<dbReference type="Proteomes" id="UP000716906">
    <property type="component" value="Unassembled WGS sequence"/>
</dbReference>
<dbReference type="EMBL" id="JACLYY010000009">
    <property type="protein sequence ID" value="MBM6738446.1"/>
    <property type="molecule type" value="Genomic_DNA"/>
</dbReference>
<dbReference type="Pfam" id="PF01276">
    <property type="entry name" value="OKR_DC_1"/>
    <property type="match status" value="1"/>
</dbReference>
<dbReference type="InterPro" id="IPR015424">
    <property type="entry name" value="PyrdxlP-dep_Trfase"/>
</dbReference>
<evidence type="ECO:0000256" key="5">
    <source>
        <dbReference type="ARBA" id="ARBA00023239"/>
    </source>
</evidence>
<keyword evidence="3" id="KW-0210">Decarboxylase</keyword>
<evidence type="ECO:0000256" key="4">
    <source>
        <dbReference type="ARBA" id="ARBA00022898"/>
    </source>
</evidence>
<dbReference type="PANTHER" id="PTHR43277">
    <property type="entry name" value="ARGININE DECARBOXYLASE"/>
    <property type="match status" value="1"/>
</dbReference>
<keyword evidence="9" id="KW-1185">Reference proteome</keyword>
<dbReference type="SUPFAM" id="SSF53383">
    <property type="entry name" value="PLP-dependent transferases"/>
    <property type="match status" value="1"/>
</dbReference>
<dbReference type="RefSeq" id="WP_205156093.1">
    <property type="nucleotide sequence ID" value="NZ_JACLYY010000009.1"/>
</dbReference>
<evidence type="ECO:0000313" key="9">
    <source>
        <dbReference type="Proteomes" id="UP000716906"/>
    </source>
</evidence>
<organism evidence="8 9">
    <name type="scientific">Faecalicatena fissicatena</name>
    <dbReference type="NCBI Taxonomy" id="290055"/>
    <lineage>
        <taxon>Bacteria</taxon>
        <taxon>Bacillati</taxon>
        <taxon>Bacillota</taxon>
        <taxon>Clostridia</taxon>
        <taxon>Lachnospirales</taxon>
        <taxon>Lachnospiraceae</taxon>
        <taxon>Faecalicatena</taxon>
    </lineage>
</organism>
<reference evidence="8 9" key="1">
    <citation type="journal article" date="2021" name="Sci. Rep.">
        <title>The distribution of antibiotic resistance genes in chicken gut microbiota commensals.</title>
        <authorList>
            <person name="Juricova H."/>
            <person name="Matiasovicova J."/>
            <person name="Kubasova T."/>
            <person name="Cejkova D."/>
            <person name="Rychlik I."/>
        </authorList>
    </citation>
    <scope>NUCLEOTIDE SEQUENCE [LARGE SCALE GENOMIC DNA]</scope>
    <source>
        <strain evidence="8 9">An773</strain>
    </source>
</reference>
<evidence type="ECO:0000256" key="1">
    <source>
        <dbReference type="ARBA" id="ARBA00001933"/>
    </source>
</evidence>
<dbReference type="PANTHER" id="PTHR43277:SF3">
    <property type="entry name" value="DECARBOXYLASE, PUTATIVE-RELATED"/>
    <property type="match status" value="1"/>
</dbReference>
<dbReference type="Gene3D" id="3.40.640.10">
    <property type="entry name" value="Type I PLP-dependent aspartate aminotransferase-like (Major domain)"/>
    <property type="match status" value="1"/>
</dbReference>
<protein>
    <submittedName>
        <fullName evidence="8">Aminotransferase class I/II-fold pyridoxal phosphate-dependent enzyme</fullName>
    </submittedName>
</protein>
<keyword evidence="8" id="KW-0808">Transferase</keyword>
<keyword evidence="4" id="KW-0663">Pyridoxal phosphate</keyword>
<dbReference type="Gene3D" id="3.90.100.10">
    <property type="entry name" value="Orn/Lys/Arg decarboxylase, C-terminal domain"/>
    <property type="match status" value="1"/>
</dbReference>
<dbReference type="SUPFAM" id="SSF55904">
    <property type="entry name" value="Ornithine decarboxylase C-terminal domain"/>
    <property type="match status" value="1"/>
</dbReference>
<gene>
    <name evidence="8" type="ORF">H7U36_10110</name>
</gene>
<proteinExistence type="inferred from homology"/>
<keyword evidence="8" id="KW-0032">Aminotransferase</keyword>
<feature type="domain" description="Orn/Lys/Arg decarboxylase C-terminal" evidence="7">
    <location>
        <begin position="401"/>
        <end position="454"/>
    </location>
</feature>
<dbReference type="InterPro" id="IPR008286">
    <property type="entry name" value="Prn/Lys/Arg_de-COase_C"/>
</dbReference>
<evidence type="ECO:0000313" key="8">
    <source>
        <dbReference type="EMBL" id="MBM6738446.1"/>
    </source>
</evidence>
<comment type="caution">
    <text evidence="8">The sequence shown here is derived from an EMBL/GenBank/DDBJ whole genome shotgun (WGS) entry which is preliminary data.</text>
</comment>
<accession>A0ABS2E9Y9</accession>
<dbReference type="Pfam" id="PF03711">
    <property type="entry name" value="OKR_DC_1_C"/>
    <property type="match status" value="1"/>
</dbReference>
<comment type="similarity">
    <text evidence="2">Belongs to the Orn/Lys/Arg decarboxylase class-I family.</text>
</comment>